<proteinExistence type="predicted"/>
<reference evidence="2" key="2">
    <citation type="submission" date="2020-09" db="EMBL/GenBank/DDBJ databases">
        <authorList>
            <person name="Sun Q."/>
            <person name="Ohkuma M."/>
        </authorList>
    </citation>
    <scope>NUCLEOTIDE SEQUENCE</scope>
    <source>
        <strain evidence="2">JCM 4714</strain>
    </source>
</reference>
<reference evidence="2" key="1">
    <citation type="journal article" date="2014" name="Int. J. Syst. Evol. Microbiol.">
        <title>Complete genome sequence of Corynebacterium casei LMG S-19264T (=DSM 44701T), isolated from a smear-ripened cheese.</title>
        <authorList>
            <consortium name="US DOE Joint Genome Institute (JGI-PGF)"/>
            <person name="Walter F."/>
            <person name="Albersmeier A."/>
            <person name="Kalinowski J."/>
            <person name="Ruckert C."/>
        </authorList>
    </citation>
    <scope>NUCLEOTIDE SEQUENCE</scope>
    <source>
        <strain evidence="2">JCM 4714</strain>
    </source>
</reference>
<name>A0A918MI74_9ACTN</name>
<evidence type="ECO:0000256" key="1">
    <source>
        <dbReference type="SAM" id="MobiDB-lite"/>
    </source>
</evidence>
<comment type="caution">
    <text evidence="2">The sequence shown here is derived from an EMBL/GenBank/DDBJ whole genome shotgun (WGS) entry which is preliminary data.</text>
</comment>
<sequence>MTPPPVVRGVPRDHDVDAGGACFFEFGPASVDAGLVVRDGGGCVSAYGCRFETTSDVTAAFPRGPIVAAALDPSGRHATTTGFTQTDRRTTVFLAAGQEVNPFGGLHPGRSSEMLPAQSAGGNGSLSTVVR</sequence>
<keyword evidence="3" id="KW-1185">Reference proteome</keyword>
<dbReference type="AlphaFoldDB" id="A0A918MI74"/>
<organism evidence="2 3">
    <name type="scientific">Streptomyces alanosinicus</name>
    <dbReference type="NCBI Taxonomy" id="68171"/>
    <lineage>
        <taxon>Bacteria</taxon>
        <taxon>Bacillati</taxon>
        <taxon>Actinomycetota</taxon>
        <taxon>Actinomycetes</taxon>
        <taxon>Kitasatosporales</taxon>
        <taxon>Streptomycetaceae</taxon>
        <taxon>Streptomyces</taxon>
    </lineage>
</organism>
<evidence type="ECO:0000313" key="2">
    <source>
        <dbReference type="EMBL" id="GGW24312.1"/>
    </source>
</evidence>
<protein>
    <submittedName>
        <fullName evidence="2">Uncharacterized protein</fullName>
    </submittedName>
</protein>
<gene>
    <name evidence="2" type="ORF">GCM10010339_94150</name>
</gene>
<evidence type="ECO:0000313" key="3">
    <source>
        <dbReference type="Proteomes" id="UP000655443"/>
    </source>
</evidence>
<dbReference type="EMBL" id="BMVG01000089">
    <property type="protein sequence ID" value="GGW24312.1"/>
    <property type="molecule type" value="Genomic_DNA"/>
</dbReference>
<accession>A0A918MI74</accession>
<dbReference type="Proteomes" id="UP000655443">
    <property type="component" value="Unassembled WGS sequence"/>
</dbReference>
<feature type="region of interest" description="Disordered" evidence="1">
    <location>
        <begin position="105"/>
        <end position="131"/>
    </location>
</feature>